<accession>A0A0L1IDC9</accession>
<dbReference type="InterPro" id="IPR027417">
    <property type="entry name" value="P-loop_NTPase"/>
</dbReference>
<dbReference type="CDD" id="cd01896">
    <property type="entry name" value="DRG"/>
    <property type="match status" value="1"/>
</dbReference>
<dbReference type="FunFam" id="3.10.20.30:FF:000003">
    <property type="entry name" value="Developmentally-regulated GTP-binding protein 1"/>
    <property type="match status" value="1"/>
</dbReference>
<dbReference type="InterPro" id="IPR031167">
    <property type="entry name" value="G_OBG"/>
</dbReference>
<dbReference type="OrthoDB" id="603at2759"/>
<dbReference type="Gene3D" id="3.10.20.30">
    <property type="match status" value="2"/>
</dbReference>
<dbReference type="InterPro" id="IPR006074">
    <property type="entry name" value="GTP1-OBG_CS"/>
</dbReference>
<dbReference type="InterPro" id="IPR012675">
    <property type="entry name" value="Beta-grasp_dom_sf"/>
</dbReference>
<feature type="domain" description="OBG-type G" evidence="3">
    <location>
        <begin position="62"/>
        <end position="287"/>
    </location>
</feature>
<evidence type="ECO:0000259" key="3">
    <source>
        <dbReference type="PROSITE" id="PS51710"/>
    </source>
</evidence>
<dbReference type="SUPFAM" id="SSF81271">
    <property type="entry name" value="TGS-like"/>
    <property type="match status" value="1"/>
</dbReference>
<dbReference type="SUPFAM" id="SSF52540">
    <property type="entry name" value="P-loop containing nucleoside triphosphate hydrolases"/>
    <property type="match status" value="1"/>
</dbReference>
<dbReference type="AlphaFoldDB" id="A0A0L1IDC9"/>
<evidence type="ECO:0000313" key="5">
    <source>
        <dbReference type="Proteomes" id="UP000054562"/>
    </source>
</evidence>
<dbReference type="Pfam" id="PF02824">
    <property type="entry name" value="TGS"/>
    <property type="match status" value="1"/>
</dbReference>
<reference evidence="5" key="2">
    <citation type="submission" date="2015-07" db="EMBL/GenBank/DDBJ databases">
        <title>The genome sequence of Plasmodium falciparum IGH-CR14.</title>
        <authorList>
            <consortium name="The Broad Institute Genome Sequencing Platform"/>
            <person name="Volkman S.K."/>
            <person name="Neafsey D.E."/>
            <person name="Dash A.P."/>
            <person name="Chitnis C.E."/>
            <person name="Hartl D.L."/>
            <person name="Young S.K."/>
            <person name="Kodira C.D."/>
            <person name="Zeng Q."/>
            <person name="Koehrsen M."/>
            <person name="Godfrey P."/>
            <person name="Alvarado L."/>
            <person name="Berlin A."/>
            <person name="Borenstein D."/>
            <person name="Chen Z."/>
            <person name="Engels R."/>
            <person name="Freedman E."/>
            <person name="Gellesch M."/>
            <person name="Goldberg J."/>
            <person name="Griggs A."/>
            <person name="Gujja S."/>
            <person name="Heiman D."/>
            <person name="Hepburn T."/>
            <person name="Howarth C."/>
            <person name="Jen D."/>
            <person name="Larson L."/>
            <person name="Lewis B."/>
            <person name="Mehta T."/>
            <person name="Park D."/>
            <person name="Pearson M."/>
            <person name="Roberts A."/>
            <person name="Saif S."/>
            <person name="Shea T."/>
            <person name="Shenoy N."/>
            <person name="Sisk P."/>
            <person name="Stolte C."/>
            <person name="Sykes S."/>
            <person name="Walk T."/>
            <person name="White J."/>
            <person name="Yandava C."/>
            <person name="Wirth D.F."/>
            <person name="Nusbaum C."/>
            <person name="Birren B."/>
        </authorList>
    </citation>
    <scope>NUCLEOTIDE SEQUENCE [LARGE SCALE GENOMIC DNA]</scope>
    <source>
        <strain evidence="5">IGH-CR14</strain>
    </source>
</reference>
<dbReference type="EMBL" id="GG665349">
    <property type="protein sequence ID" value="KNG77636.1"/>
    <property type="molecule type" value="Genomic_DNA"/>
</dbReference>
<dbReference type="Pfam" id="PF16897">
    <property type="entry name" value="MMR_HSR1_Xtn"/>
    <property type="match status" value="1"/>
</dbReference>
<dbReference type="NCBIfam" id="TIGR00231">
    <property type="entry name" value="small_GTP"/>
    <property type="match status" value="1"/>
</dbReference>
<organism evidence="4 5">
    <name type="scientific">Plasmodium falciparum IGH-CR14</name>
    <dbReference type="NCBI Taxonomy" id="580059"/>
    <lineage>
        <taxon>Eukaryota</taxon>
        <taxon>Sar</taxon>
        <taxon>Alveolata</taxon>
        <taxon>Apicomplexa</taxon>
        <taxon>Aconoidasida</taxon>
        <taxon>Haemosporida</taxon>
        <taxon>Plasmodiidae</taxon>
        <taxon>Plasmodium</taxon>
        <taxon>Plasmodium (Laverania)</taxon>
    </lineage>
</organism>
<dbReference type="InterPro" id="IPR004095">
    <property type="entry name" value="TGS"/>
</dbReference>
<evidence type="ECO:0000313" key="4">
    <source>
        <dbReference type="EMBL" id="KNG77636.1"/>
    </source>
</evidence>
<dbReference type="PROSITE" id="PS51710">
    <property type="entry name" value="G_OBG"/>
    <property type="match status" value="1"/>
</dbReference>
<reference evidence="5" key="1">
    <citation type="submission" date="2015-07" db="EMBL/GenBank/DDBJ databases">
        <title>Annotation of Plasmodium falciparum IGH-CR14.</title>
        <authorList>
            <consortium name="The Broad Institute Genome Sequencing Platform"/>
            <person name="Volkman S.K."/>
            <person name="Neafsey D.E."/>
            <person name="Dash A.P."/>
            <person name="Chitnis C.E."/>
            <person name="Hartl D.L."/>
            <person name="Young S.K."/>
            <person name="Zeng Q."/>
            <person name="Koehrsen M."/>
            <person name="Alvarado L."/>
            <person name="Berlin A."/>
            <person name="Borenstein D."/>
            <person name="Chapman S.B."/>
            <person name="Chen Z."/>
            <person name="Engels R."/>
            <person name="Freedman E."/>
            <person name="Gellesch M."/>
            <person name="Goldberg J."/>
            <person name="Griggs A."/>
            <person name="Gujja S."/>
            <person name="Heilman E.R."/>
            <person name="Heiman D.I."/>
            <person name="Howarth C."/>
            <person name="Jen D."/>
            <person name="Larson L."/>
            <person name="Mehta T."/>
            <person name="Neiman D."/>
            <person name="Park D."/>
            <person name="Pearson M."/>
            <person name="Roberts A."/>
            <person name="Saif S."/>
            <person name="Shea T."/>
            <person name="Shenoy N."/>
            <person name="Sisk P."/>
            <person name="Stolte C."/>
            <person name="Sykes S."/>
            <person name="Walk T."/>
            <person name="White J."/>
            <person name="Yandava C."/>
            <person name="Haas B."/>
            <person name="Henn M.R."/>
            <person name="Nusbaum C."/>
            <person name="Birren B."/>
        </authorList>
    </citation>
    <scope>NUCLEOTIDE SEQUENCE [LARGE SCALE GENOMIC DNA]</scope>
    <source>
        <strain evidence="5">IGH-CR14</strain>
    </source>
</reference>
<protein>
    <submittedName>
        <fullName evidence="4">GTP-binding protein</fullName>
    </submittedName>
</protein>
<dbReference type="FunFam" id="3.40.50.300:FF:001436">
    <property type="entry name" value="Developmentally-regulated GTP-binding protein"/>
    <property type="match status" value="1"/>
</dbReference>
<dbReference type="GO" id="GO:0005525">
    <property type="term" value="F:GTP binding"/>
    <property type="evidence" value="ECO:0007669"/>
    <property type="project" value="UniProtKB-KW"/>
</dbReference>
<dbReference type="PROSITE" id="PS00905">
    <property type="entry name" value="GTP1_OBG"/>
    <property type="match status" value="1"/>
</dbReference>
<keyword evidence="1" id="KW-0547">Nucleotide-binding</keyword>
<dbReference type="Gene3D" id="6.10.140.1070">
    <property type="match status" value="2"/>
</dbReference>
<keyword evidence="2" id="KW-0342">GTP-binding</keyword>
<dbReference type="GO" id="GO:0003924">
    <property type="term" value="F:GTPase activity"/>
    <property type="evidence" value="ECO:0007669"/>
    <property type="project" value="InterPro"/>
</dbReference>
<dbReference type="InterPro" id="IPR006073">
    <property type="entry name" value="GTP-bd"/>
</dbReference>
<dbReference type="InterPro" id="IPR045001">
    <property type="entry name" value="DRG"/>
</dbReference>
<dbReference type="InterPro" id="IPR005225">
    <property type="entry name" value="Small_GTP-bd"/>
</dbReference>
<dbReference type="InterPro" id="IPR031662">
    <property type="entry name" value="GTP-binding_2"/>
</dbReference>
<dbReference type="PANTHER" id="PTHR43127">
    <property type="entry name" value="DEVELOPMENTALLY-REGULATED GTP-BINDING PROTEIN 2"/>
    <property type="match status" value="1"/>
</dbReference>
<evidence type="ECO:0000256" key="2">
    <source>
        <dbReference type="ARBA" id="ARBA00023134"/>
    </source>
</evidence>
<evidence type="ECO:0000256" key="1">
    <source>
        <dbReference type="ARBA" id="ARBA00022741"/>
    </source>
</evidence>
<gene>
    <name evidence="4" type="ORF">PFMG_03754</name>
</gene>
<proteinExistence type="predicted"/>
<dbReference type="Pfam" id="PF01926">
    <property type="entry name" value="MMR_HSR1"/>
    <property type="match status" value="1"/>
</dbReference>
<dbReference type="Proteomes" id="UP000054562">
    <property type="component" value="Unassembled WGS sequence"/>
</dbReference>
<sequence length="381" mass="43367">MGLLEKIKEIEAEMARTQKNKATEYHLGQLKAKLAKYRSQLLEAPKAGKKGEGFDVQRQGDARICLIGFPSVGKSTLLSKITSTTSEVADYEFTTLTCKPGIISYKDSKIQLLDLPGIIQGASEGRGRGRQVIAVAKSCDMIMMILDATRDDSQKIKLENELKSVGIRINQEPQRITLTRKKMGGVVINSTVPLTKLDNKLIMSILHQYKIHNCNLLFNEDASVDDLIDVIEGNRKYIKCIYVYNKIDMLPIEDINKIALCDNTVVISSSKSWNLDVLKEYIFQKLEIIRVYTKVRKEKPDFTNPITLTRQRGTQTVEAVLNQIHKVNSQYFILLFYYQIDMIKDFKFALVWGRSTKHNPQRVDLHHKLADEDVIQIAKNS</sequence>
<dbReference type="PRINTS" id="PR00326">
    <property type="entry name" value="GTP1OBG"/>
</dbReference>
<name>A0A0L1IDC9_PLAFA</name>
<dbReference type="InterPro" id="IPR012676">
    <property type="entry name" value="TGS-like"/>
</dbReference>